<organism evidence="3 4">
    <name type="scientific">Uliginosibacterium silvisoli</name>
    <dbReference type="NCBI Taxonomy" id="3114758"/>
    <lineage>
        <taxon>Bacteria</taxon>
        <taxon>Pseudomonadati</taxon>
        <taxon>Pseudomonadota</taxon>
        <taxon>Betaproteobacteria</taxon>
        <taxon>Rhodocyclales</taxon>
        <taxon>Zoogloeaceae</taxon>
        <taxon>Uliginosibacterium</taxon>
    </lineage>
</organism>
<dbReference type="Proteomes" id="UP001331561">
    <property type="component" value="Unassembled WGS sequence"/>
</dbReference>
<dbReference type="InterPro" id="IPR017850">
    <property type="entry name" value="Alkaline_phosphatase_core_sf"/>
</dbReference>
<evidence type="ECO:0000259" key="2">
    <source>
        <dbReference type="PROSITE" id="PS50948"/>
    </source>
</evidence>
<dbReference type="RefSeq" id="WP_327598106.1">
    <property type="nucleotide sequence ID" value="NZ_JAYXHS010000001.1"/>
</dbReference>
<feature type="domain" description="Apple" evidence="2">
    <location>
        <begin position="109"/>
        <end position="192"/>
    </location>
</feature>
<feature type="chain" id="PRO_5046158902" evidence="1">
    <location>
        <begin position="28"/>
        <end position="483"/>
    </location>
</feature>
<protein>
    <submittedName>
        <fullName evidence="3">PAN domain-containing protein</fullName>
    </submittedName>
</protein>
<accession>A0ABU6JZN0</accession>
<sequence>MNTLNFPRLWHTGLFATALLLTGPACGAAVDAFTKTANAAISGYNNERISSATPEICAAACTTSSRAGWCVSFDHNRAEQWCDLSDKRASDVGGLKTDYAGNPYDHYSLKPDPLKAFVRTPDAAISGYNNELLQAVTPADCAAACTASSRSSWCKSFDYYKTQQKCDLSDKRASDVGGLKTDYAGNPYDHYSLSAAGSVPNPVPGKKHVLLIGVDGLRGDAVLCPACVATPALTALANGGAYHRNVLAGGTQQTVSGPGWASVFTGFWADQHGVTSNATDQPLQKPHVFDRIKQAWPTATLAVVGDWYNITHNLLPATTDFVVANAAKNSQQATDTVKTWLGWANPPTAIFYYLHNVDIHAASYDPANAFYRGKIAAEDAQIQQVLNALAARPTYASEDWLIIVTSDHGGLGSGHGGQSASERDTLLILNNTWQRSGKTPYCSGDLSAASLLQIDGTTPHILDFIGLANLTQGHKHAACGAAQ</sequence>
<dbReference type="CDD" id="cd01099">
    <property type="entry name" value="PAN_AP_HGF"/>
    <property type="match status" value="1"/>
</dbReference>
<evidence type="ECO:0000313" key="4">
    <source>
        <dbReference type="Proteomes" id="UP001331561"/>
    </source>
</evidence>
<dbReference type="Pfam" id="PF00024">
    <property type="entry name" value="PAN_1"/>
    <property type="match status" value="2"/>
</dbReference>
<gene>
    <name evidence="3" type="ORF">VVD49_05370</name>
</gene>
<dbReference type="PANTHER" id="PTHR10151:SF120">
    <property type="entry name" value="BIS(5'-ADENOSYL)-TRIPHOSPHATASE"/>
    <property type="match status" value="1"/>
</dbReference>
<dbReference type="SUPFAM" id="SSF57414">
    <property type="entry name" value="Hairpin loop containing domain-like"/>
    <property type="match status" value="2"/>
</dbReference>
<feature type="domain" description="Apple" evidence="2">
    <location>
        <begin position="26"/>
        <end position="108"/>
    </location>
</feature>
<evidence type="ECO:0000313" key="3">
    <source>
        <dbReference type="EMBL" id="MEC5385142.1"/>
    </source>
</evidence>
<comment type="caution">
    <text evidence="3">The sequence shown here is derived from an EMBL/GenBank/DDBJ whole genome shotgun (WGS) entry which is preliminary data.</text>
</comment>
<dbReference type="Gene3D" id="3.40.720.10">
    <property type="entry name" value="Alkaline Phosphatase, subunit A"/>
    <property type="match status" value="1"/>
</dbReference>
<reference evidence="3 4" key="1">
    <citation type="submission" date="2024-01" db="EMBL/GenBank/DDBJ databases">
        <title>Uliginosibacterium soil sp. nov.</title>
        <authorList>
            <person name="Lv Y."/>
        </authorList>
    </citation>
    <scope>NUCLEOTIDE SEQUENCE [LARGE SCALE GENOMIC DNA]</scope>
    <source>
        <strain evidence="3 4">H3</strain>
    </source>
</reference>
<proteinExistence type="predicted"/>
<keyword evidence="4" id="KW-1185">Reference proteome</keyword>
<name>A0ABU6JZN0_9RHOO</name>
<dbReference type="PANTHER" id="PTHR10151">
    <property type="entry name" value="ECTONUCLEOTIDE PYROPHOSPHATASE/PHOSPHODIESTERASE"/>
    <property type="match status" value="1"/>
</dbReference>
<dbReference type="InterPro" id="IPR003609">
    <property type="entry name" value="Pan_app"/>
</dbReference>
<keyword evidence="1" id="KW-0732">Signal</keyword>
<dbReference type="Pfam" id="PF01663">
    <property type="entry name" value="Phosphodiest"/>
    <property type="match status" value="1"/>
</dbReference>
<dbReference type="InterPro" id="IPR002591">
    <property type="entry name" value="Phosphodiest/P_Trfase"/>
</dbReference>
<dbReference type="EMBL" id="JAYXHS010000001">
    <property type="protein sequence ID" value="MEC5385142.1"/>
    <property type="molecule type" value="Genomic_DNA"/>
</dbReference>
<dbReference type="Gene3D" id="3.50.4.10">
    <property type="entry name" value="Hepatocyte Growth Factor"/>
    <property type="match status" value="2"/>
</dbReference>
<evidence type="ECO:0000256" key="1">
    <source>
        <dbReference type="SAM" id="SignalP"/>
    </source>
</evidence>
<feature type="signal peptide" evidence="1">
    <location>
        <begin position="1"/>
        <end position="27"/>
    </location>
</feature>
<dbReference type="SUPFAM" id="SSF53649">
    <property type="entry name" value="Alkaline phosphatase-like"/>
    <property type="match status" value="1"/>
</dbReference>
<dbReference type="SMART" id="SM00473">
    <property type="entry name" value="PAN_AP"/>
    <property type="match status" value="2"/>
</dbReference>
<dbReference type="PROSITE" id="PS50948">
    <property type="entry name" value="PAN"/>
    <property type="match status" value="2"/>
</dbReference>